<dbReference type="Pfam" id="PF12833">
    <property type="entry name" value="HTH_18"/>
    <property type="match status" value="1"/>
</dbReference>
<dbReference type="Proteomes" id="UP000003671">
    <property type="component" value="Unassembled WGS sequence"/>
</dbReference>
<dbReference type="PROSITE" id="PS01124">
    <property type="entry name" value="HTH_ARAC_FAMILY_2"/>
    <property type="match status" value="1"/>
</dbReference>
<dbReference type="SUPFAM" id="SSF46689">
    <property type="entry name" value="Homeodomain-like"/>
    <property type="match status" value="2"/>
</dbReference>
<evidence type="ECO:0000313" key="6">
    <source>
        <dbReference type="Proteomes" id="UP000003671"/>
    </source>
</evidence>
<organism evidence="5 6">
    <name type="scientific">Mitsuokella multacida DSM 20544</name>
    <dbReference type="NCBI Taxonomy" id="500635"/>
    <lineage>
        <taxon>Bacteria</taxon>
        <taxon>Bacillati</taxon>
        <taxon>Bacillota</taxon>
        <taxon>Negativicutes</taxon>
        <taxon>Selenomonadales</taxon>
        <taxon>Selenomonadaceae</taxon>
        <taxon>Mitsuokella</taxon>
    </lineage>
</organism>
<dbReference type="InterPro" id="IPR018060">
    <property type="entry name" value="HTH_AraC"/>
</dbReference>
<dbReference type="AlphaFoldDB" id="C9KJ70"/>
<reference evidence="5" key="1">
    <citation type="submission" date="2009-09" db="EMBL/GenBank/DDBJ databases">
        <authorList>
            <person name="Weinstock G."/>
            <person name="Sodergren E."/>
            <person name="Clifton S."/>
            <person name="Fulton L."/>
            <person name="Fulton B."/>
            <person name="Courtney L."/>
            <person name="Fronick C."/>
            <person name="Harrison M."/>
            <person name="Strong C."/>
            <person name="Farmer C."/>
            <person name="Delahaunty K."/>
            <person name="Markovic C."/>
            <person name="Hall O."/>
            <person name="Minx P."/>
            <person name="Tomlinson C."/>
            <person name="Mitreva M."/>
            <person name="Nelson J."/>
            <person name="Hou S."/>
            <person name="Wollam A."/>
            <person name="Pepin K.H."/>
            <person name="Johnson M."/>
            <person name="Bhonagiri V."/>
            <person name="Nash W.E."/>
            <person name="Warren W."/>
            <person name="Chinwalla A."/>
            <person name="Mardis E.R."/>
            <person name="Wilson R.K."/>
        </authorList>
    </citation>
    <scope>NUCLEOTIDE SEQUENCE [LARGE SCALE GENOMIC DNA]</scope>
    <source>
        <strain evidence="5">DSM 20544</strain>
    </source>
</reference>
<keyword evidence="1" id="KW-0805">Transcription regulation</keyword>
<proteinExistence type="predicted"/>
<keyword evidence="6" id="KW-1185">Reference proteome</keyword>
<keyword evidence="2" id="KW-0238">DNA-binding</keyword>
<dbReference type="GO" id="GO:0003700">
    <property type="term" value="F:DNA-binding transcription factor activity"/>
    <property type="evidence" value="ECO:0007669"/>
    <property type="project" value="InterPro"/>
</dbReference>
<feature type="domain" description="HTH araC/xylS-type" evidence="4">
    <location>
        <begin position="154"/>
        <end position="252"/>
    </location>
</feature>
<dbReference type="Gene3D" id="1.10.10.60">
    <property type="entry name" value="Homeodomain-like"/>
    <property type="match status" value="2"/>
</dbReference>
<evidence type="ECO:0000313" key="5">
    <source>
        <dbReference type="EMBL" id="EEX69936.1"/>
    </source>
</evidence>
<dbReference type="STRING" id="500635.MITSMUL_03067"/>
<protein>
    <submittedName>
        <fullName evidence="5">Transcriptional regulator, AraC family</fullName>
    </submittedName>
</protein>
<dbReference type="EMBL" id="ABWK02000001">
    <property type="protein sequence ID" value="EEX69936.1"/>
    <property type="molecule type" value="Genomic_DNA"/>
</dbReference>
<evidence type="ECO:0000256" key="1">
    <source>
        <dbReference type="ARBA" id="ARBA00023015"/>
    </source>
</evidence>
<dbReference type="SMART" id="SM00342">
    <property type="entry name" value="HTH_ARAC"/>
    <property type="match status" value="1"/>
</dbReference>
<dbReference type="GO" id="GO:0043565">
    <property type="term" value="F:sequence-specific DNA binding"/>
    <property type="evidence" value="ECO:0007669"/>
    <property type="project" value="InterPro"/>
</dbReference>
<gene>
    <name evidence="5" type="ORF">MITSMUL_03067</name>
</gene>
<dbReference type="PANTHER" id="PTHR43280:SF34">
    <property type="entry name" value="ARAC-FAMILY TRANSCRIPTIONAL REGULATOR"/>
    <property type="match status" value="1"/>
</dbReference>
<evidence type="ECO:0000256" key="2">
    <source>
        <dbReference type="ARBA" id="ARBA00023125"/>
    </source>
</evidence>
<name>C9KJ70_9FIRM</name>
<dbReference type="eggNOG" id="COG2207">
    <property type="taxonomic scope" value="Bacteria"/>
</dbReference>
<accession>C9KJ70</accession>
<evidence type="ECO:0000256" key="3">
    <source>
        <dbReference type="ARBA" id="ARBA00023163"/>
    </source>
</evidence>
<dbReference type="PATRIC" id="fig|500635.8.peg.63"/>
<dbReference type="PANTHER" id="PTHR43280">
    <property type="entry name" value="ARAC-FAMILY TRANSCRIPTIONAL REGULATOR"/>
    <property type="match status" value="1"/>
</dbReference>
<keyword evidence="3" id="KW-0804">Transcription</keyword>
<dbReference type="HOGENOM" id="CLU_036605_3_0_9"/>
<sequence length="255" mass="29684">MLWDGNVSKREQMRRDIQRKISQINMERREMELPHNPYDQEQRECLSIEQGDREALKRALAEKRTGTMTGKLADDPLRSAKNIGIVILTLASRAAIRGGMDPETSFTIEDAYAQQIEKLQTEEEVDRVAREAEFYYTAEVAKLRQARRDDDLTARCKTYIQQHIQEPLRLNGIAKAFRLSTDYLSAHFSQITGVPLKEYILQEKARQAADLLRYTDYPINVISSYLSFSSQSHFGQVFRKYMGMTPKIYRNKYKE</sequence>
<dbReference type="GeneID" id="93480304"/>
<comment type="caution">
    <text evidence="5">The sequence shown here is derived from an EMBL/GenBank/DDBJ whole genome shotgun (WGS) entry which is preliminary data.</text>
</comment>
<evidence type="ECO:0000259" key="4">
    <source>
        <dbReference type="PROSITE" id="PS01124"/>
    </source>
</evidence>
<dbReference type="RefSeq" id="WP_005838894.1">
    <property type="nucleotide sequence ID" value="NZ_GG697141.2"/>
</dbReference>
<dbReference type="InterPro" id="IPR009057">
    <property type="entry name" value="Homeodomain-like_sf"/>
</dbReference>